<dbReference type="GO" id="GO:0015159">
    <property type="term" value="F:polysaccharide transmembrane transporter activity"/>
    <property type="evidence" value="ECO:0007669"/>
    <property type="project" value="InterPro"/>
</dbReference>
<dbReference type="GO" id="GO:0046930">
    <property type="term" value="C:pore complex"/>
    <property type="evidence" value="ECO:0007669"/>
    <property type="project" value="UniProtKB-KW"/>
</dbReference>
<keyword evidence="12" id="KW-0564">Palmitate</keyword>
<dbReference type="KEGG" id="tog:HNI00_00890"/>
<reference evidence="18" key="1">
    <citation type="submission" date="2020-05" db="EMBL/GenBank/DDBJ databases">
        <authorList>
            <person name="Zhu T."/>
            <person name="Keshari N."/>
            <person name="Lu X."/>
        </authorList>
    </citation>
    <scope>NUCLEOTIDE SEQUENCE</scope>
    <source>
        <strain evidence="18">NK1-22</strain>
    </source>
</reference>
<proteinExistence type="inferred from homology"/>
<evidence type="ECO:0000259" key="16">
    <source>
        <dbReference type="Pfam" id="PF02563"/>
    </source>
</evidence>
<feature type="domain" description="SLBB" evidence="17">
    <location>
        <begin position="123"/>
        <end position="203"/>
    </location>
</feature>
<feature type="domain" description="Polysaccharide export protein N-terminal" evidence="16">
    <location>
        <begin position="46"/>
        <end position="116"/>
    </location>
</feature>
<dbReference type="Pfam" id="PF02563">
    <property type="entry name" value="Poly_export"/>
    <property type="match status" value="1"/>
</dbReference>
<dbReference type="PANTHER" id="PTHR33619:SF3">
    <property type="entry name" value="POLYSACCHARIDE EXPORT PROTEIN GFCE-RELATED"/>
    <property type="match status" value="1"/>
</dbReference>
<evidence type="ECO:0000256" key="14">
    <source>
        <dbReference type="ARBA" id="ARBA00023288"/>
    </source>
</evidence>
<keyword evidence="9" id="KW-0406">Ion transport</keyword>
<keyword evidence="8" id="KW-0625">Polysaccharide transport</keyword>
<name>A0AA97BBX2_9CYAN</name>
<dbReference type="Gene3D" id="3.10.560.10">
    <property type="entry name" value="Outer membrane lipoprotein wza domain like"/>
    <property type="match status" value="2"/>
</dbReference>
<keyword evidence="13" id="KW-0998">Cell outer membrane</keyword>
<keyword evidence="11" id="KW-0472">Membrane</keyword>
<evidence type="ECO:0000256" key="15">
    <source>
        <dbReference type="SAM" id="MobiDB-lite"/>
    </source>
</evidence>
<evidence type="ECO:0000256" key="13">
    <source>
        <dbReference type="ARBA" id="ARBA00023237"/>
    </source>
</evidence>
<evidence type="ECO:0000313" key="18">
    <source>
        <dbReference type="EMBL" id="WOB41891.1"/>
    </source>
</evidence>
<evidence type="ECO:0000256" key="3">
    <source>
        <dbReference type="ARBA" id="ARBA00022448"/>
    </source>
</evidence>
<dbReference type="AlphaFoldDB" id="A0AA97BBX2"/>
<dbReference type="EMBL" id="CP053540">
    <property type="protein sequence ID" value="WOB41891.1"/>
    <property type="molecule type" value="Genomic_DNA"/>
</dbReference>
<evidence type="ECO:0000256" key="12">
    <source>
        <dbReference type="ARBA" id="ARBA00023139"/>
    </source>
</evidence>
<keyword evidence="3" id="KW-0813">Transport</keyword>
<feature type="compositionally biased region" description="Pro residues" evidence="15">
    <location>
        <begin position="16"/>
        <end position="29"/>
    </location>
</feature>
<dbReference type="InterPro" id="IPR049712">
    <property type="entry name" value="Poly_export"/>
</dbReference>
<dbReference type="RefSeq" id="WP_316789856.1">
    <property type="nucleotide sequence ID" value="NZ_CP053540.1"/>
</dbReference>
<dbReference type="Pfam" id="PF22461">
    <property type="entry name" value="SLBB_2"/>
    <property type="match status" value="1"/>
</dbReference>
<evidence type="ECO:0000256" key="6">
    <source>
        <dbReference type="ARBA" id="ARBA00022692"/>
    </source>
</evidence>
<accession>A0AA97BBX2</accession>
<dbReference type="InterPro" id="IPR054765">
    <property type="entry name" value="SLBB_dom"/>
</dbReference>
<keyword evidence="6" id="KW-0812">Transmembrane</keyword>
<evidence type="ECO:0000256" key="8">
    <source>
        <dbReference type="ARBA" id="ARBA00023047"/>
    </source>
</evidence>
<keyword evidence="10" id="KW-0626">Porin</keyword>
<dbReference type="Gene3D" id="3.30.1950.10">
    <property type="entry name" value="wza like domain"/>
    <property type="match status" value="1"/>
</dbReference>
<evidence type="ECO:0000256" key="9">
    <source>
        <dbReference type="ARBA" id="ARBA00023065"/>
    </source>
</evidence>
<dbReference type="InterPro" id="IPR003715">
    <property type="entry name" value="Poly_export_N"/>
</dbReference>
<evidence type="ECO:0000256" key="1">
    <source>
        <dbReference type="ARBA" id="ARBA00004571"/>
    </source>
</evidence>
<evidence type="ECO:0000256" key="11">
    <source>
        <dbReference type="ARBA" id="ARBA00023136"/>
    </source>
</evidence>
<sequence length="362" mass="39763">MPPPSLDRLDIKKDPPPPNSPPPDSPPPAARTRPPTRPTPLADFNRYRLGPGDSIFVNVLRFPDLSFQGTLDLEGNLLVPLVGSLRLDGQTLNSARLQIQQELNRFVVNPQVDVILVAQRPVRVTVLGEVFRPGYYPMESPQLSTALLASGGTTRQADLRRVTIRRTTPTGAALERTFDLYTPLRDSTALPAVRLSDGDTVIVPALTAANRDGYDPNLTARSTLAQPQINIRVLNYSNSLGGRGGGRAIANITLPNGSDFLDAIAAIGPNPDTADLRDIALIRYDPDQGRAIRLDFNARRALRGDPEENPRLQHNDVIIIGRNLISRVTYALNVFTQPFRDVLGFLLFFDRLTEASESLFEP</sequence>
<evidence type="ECO:0000256" key="5">
    <source>
        <dbReference type="ARBA" id="ARBA00022597"/>
    </source>
</evidence>
<keyword evidence="5" id="KW-0762">Sugar transport</keyword>
<keyword evidence="7" id="KW-0732">Signal</keyword>
<evidence type="ECO:0000256" key="7">
    <source>
        <dbReference type="ARBA" id="ARBA00022729"/>
    </source>
</evidence>
<evidence type="ECO:0000256" key="4">
    <source>
        <dbReference type="ARBA" id="ARBA00022452"/>
    </source>
</evidence>
<dbReference type="GO" id="GO:0015288">
    <property type="term" value="F:porin activity"/>
    <property type="evidence" value="ECO:0007669"/>
    <property type="project" value="UniProtKB-KW"/>
</dbReference>
<evidence type="ECO:0000259" key="17">
    <source>
        <dbReference type="Pfam" id="PF22461"/>
    </source>
</evidence>
<comment type="similarity">
    <text evidence="2">Belongs to the BexD/CtrA/VexA family.</text>
</comment>
<organism evidence="18">
    <name type="scientific">Thermoleptolyngbya oregonensis NK1-22</name>
    <dbReference type="NCBI Taxonomy" id="2547457"/>
    <lineage>
        <taxon>Bacteria</taxon>
        <taxon>Bacillati</taxon>
        <taxon>Cyanobacteriota</taxon>
        <taxon>Cyanophyceae</taxon>
        <taxon>Oculatellales</taxon>
        <taxon>Oculatellaceae</taxon>
        <taxon>Thermoleptolyngbya</taxon>
    </lineage>
</organism>
<keyword evidence="14" id="KW-0449">Lipoprotein</keyword>
<keyword evidence="4" id="KW-1134">Transmembrane beta strand</keyword>
<protein>
    <submittedName>
        <fullName evidence="18">Polysaccharide export protein</fullName>
    </submittedName>
</protein>
<feature type="region of interest" description="Disordered" evidence="15">
    <location>
        <begin position="1"/>
        <end position="45"/>
    </location>
</feature>
<gene>
    <name evidence="18" type="ORF">HNI00_00890</name>
</gene>
<evidence type="ECO:0000256" key="2">
    <source>
        <dbReference type="ARBA" id="ARBA00009450"/>
    </source>
</evidence>
<dbReference type="GO" id="GO:0009279">
    <property type="term" value="C:cell outer membrane"/>
    <property type="evidence" value="ECO:0007669"/>
    <property type="project" value="UniProtKB-SubCell"/>
</dbReference>
<evidence type="ECO:0000256" key="10">
    <source>
        <dbReference type="ARBA" id="ARBA00023114"/>
    </source>
</evidence>
<dbReference type="PANTHER" id="PTHR33619">
    <property type="entry name" value="POLYSACCHARIDE EXPORT PROTEIN GFCE-RELATED"/>
    <property type="match status" value="1"/>
</dbReference>
<dbReference type="GO" id="GO:0006811">
    <property type="term" value="P:monoatomic ion transport"/>
    <property type="evidence" value="ECO:0007669"/>
    <property type="project" value="UniProtKB-KW"/>
</dbReference>
<comment type="subcellular location">
    <subcellularLocation>
        <location evidence="1">Cell outer membrane</location>
        <topology evidence="1">Multi-pass membrane protein</topology>
    </subcellularLocation>
</comment>